<name>A0A087B664_9BIFI</name>
<reference evidence="1 2" key="1">
    <citation type="submission" date="2014-03" db="EMBL/GenBank/DDBJ databases">
        <title>Genomics of Bifidobacteria.</title>
        <authorList>
            <person name="Ventura M."/>
            <person name="Milani C."/>
            <person name="Lugli G.A."/>
        </authorList>
    </citation>
    <scope>NUCLEOTIDE SEQUENCE [LARGE SCALE GENOMIC DNA]</scope>
    <source>
        <strain evidence="1 2">LMG 11591</strain>
    </source>
</reference>
<gene>
    <name evidence="1" type="ORF">BMAGN_1422</name>
</gene>
<protein>
    <submittedName>
        <fullName evidence="1">Uncharacterized protein</fullName>
    </submittedName>
</protein>
<evidence type="ECO:0000313" key="1">
    <source>
        <dbReference type="EMBL" id="KFI66514.1"/>
    </source>
</evidence>
<dbReference type="RefSeq" id="WP_022860449.1">
    <property type="nucleotide sequence ID" value="NZ_JGZB01000013.1"/>
</dbReference>
<evidence type="ECO:0000313" key="2">
    <source>
        <dbReference type="Proteomes" id="UP000029052"/>
    </source>
</evidence>
<keyword evidence="2" id="KW-1185">Reference proteome</keyword>
<sequence>MENVKEFPQFNESWTGKEVYAQVLKFMDILADEVHENTMVAKSDIHITNDPRLLECGVWVPFLALDVEVVEERDMDEWQFTKLKWSFHDSEGDLLGEYDYSSDMMSGRMNEYGIDEKLFDVLQSMIGNDFLQQINERECRH</sequence>
<dbReference type="AlphaFoldDB" id="A0A087B664"/>
<dbReference type="EMBL" id="JGZB01000013">
    <property type="protein sequence ID" value="KFI66514.1"/>
    <property type="molecule type" value="Genomic_DNA"/>
</dbReference>
<accession>A0A087B664</accession>
<dbReference type="Proteomes" id="UP000029052">
    <property type="component" value="Unassembled WGS sequence"/>
</dbReference>
<proteinExistence type="predicted"/>
<organism evidence="1 2">
    <name type="scientific">Bifidobacterium magnum</name>
    <dbReference type="NCBI Taxonomy" id="1692"/>
    <lineage>
        <taxon>Bacteria</taxon>
        <taxon>Bacillati</taxon>
        <taxon>Actinomycetota</taxon>
        <taxon>Actinomycetes</taxon>
        <taxon>Bifidobacteriales</taxon>
        <taxon>Bifidobacteriaceae</taxon>
        <taxon>Bifidobacterium</taxon>
    </lineage>
</organism>
<dbReference type="STRING" id="1692.BMAGN_1422"/>
<comment type="caution">
    <text evidence="1">The sequence shown here is derived from an EMBL/GenBank/DDBJ whole genome shotgun (WGS) entry which is preliminary data.</text>
</comment>